<sequence>MESYQQKAARVFIWGGFFVAKFKFKEKTPYAV</sequence>
<dbReference type="Proteomes" id="UP000223296">
    <property type="component" value="Unassembled WGS sequence"/>
</dbReference>
<name>A0AA44UAK4_NEIGO</name>
<proteinExistence type="predicted"/>
<evidence type="ECO:0000313" key="1">
    <source>
        <dbReference type="EMBL" id="PHJ36155.1"/>
    </source>
</evidence>
<gene>
    <name evidence="1" type="ORF">N776_05355</name>
</gene>
<dbReference type="EMBL" id="AVBE01000002">
    <property type="protein sequence ID" value="PHJ36155.1"/>
    <property type="molecule type" value="Genomic_DNA"/>
</dbReference>
<organism evidence="1 2">
    <name type="scientific">Neisseria gonorrhoeae 3502</name>
    <dbReference type="NCBI Taxonomy" id="1193404"/>
    <lineage>
        <taxon>Bacteria</taxon>
        <taxon>Pseudomonadati</taxon>
        <taxon>Pseudomonadota</taxon>
        <taxon>Betaproteobacteria</taxon>
        <taxon>Neisseriales</taxon>
        <taxon>Neisseriaceae</taxon>
        <taxon>Neisseria</taxon>
    </lineage>
</organism>
<accession>A0AA44UAK4</accession>
<evidence type="ECO:0000313" key="2">
    <source>
        <dbReference type="Proteomes" id="UP000223296"/>
    </source>
</evidence>
<protein>
    <submittedName>
        <fullName evidence="1">Uncharacterized protein</fullName>
    </submittedName>
</protein>
<reference evidence="1 2" key="1">
    <citation type="submission" date="2013-08" db="EMBL/GenBank/DDBJ databases">
        <authorList>
            <person name="Trees D."/>
        </authorList>
    </citation>
    <scope>NUCLEOTIDE SEQUENCE [LARGE SCALE GENOMIC DNA]</scope>
    <source>
        <strain evidence="1 2">3502</strain>
    </source>
</reference>
<comment type="caution">
    <text evidence="1">The sequence shown here is derived from an EMBL/GenBank/DDBJ whole genome shotgun (WGS) entry which is preliminary data.</text>
</comment>
<dbReference type="AlphaFoldDB" id="A0AA44UAK4"/>